<dbReference type="Proteomes" id="UP000887013">
    <property type="component" value="Unassembled WGS sequence"/>
</dbReference>
<dbReference type="AlphaFoldDB" id="A0A8X6J2T5"/>
<sequence>MLEQAAQCDCELGQVPGHLSLHRETRVQVPRAHPCS</sequence>
<keyword evidence="2" id="KW-1185">Reference proteome</keyword>
<comment type="caution">
    <text evidence="1">The sequence shown here is derived from an EMBL/GenBank/DDBJ whole genome shotgun (WGS) entry which is preliminary data.</text>
</comment>
<protein>
    <submittedName>
        <fullName evidence="1">Uncharacterized protein</fullName>
    </submittedName>
</protein>
<organism evidence="1 2">
    <name type="scientific">Nephila pilipes</name>
    <name type="common">Giant wood spider</name>
    <name type="synonym">Nephila maculata</name>
    <dbReference type="NCBI Taxonomy" id="299642"/>
    <lineage>
        <taxon>Eukaryota</taxon>
        <taxon>Metazoa</taxon>
        <taxon>Ecdysozoa</taxon>
        <taxon>Arthropoda</taxon>
        <taxon>Chelicerata</taxon>
        <taxon>Arachnida</taxon>
        <taxon>Araneae</taxon>
        <taxon>Araneomorphae</taxon>
        <taxon>Entelegynae</taxon>
        <taxon>Araneoidea</taxon>
        <taxon>Nephilidae</taxon>
        <taxon>Nephila</taxon>
    </lineage>
</organism>
<accession>A0A8X6J2T5</accession>
<evidence type="ECO:0000313" key="2">
    <source>
        <dbReference type="Proteomes" id="UP000887013"/>
    </source>
</evidence>
<feature type="non-terminal residue" evidence="1">
    <location>
        <position position="36"/>
    </location>
</feature>
<reference evidence="1" key="1">
    <citation type="submission" date="2020-08" db="EMBL/GenBank/DDBJ databases">
        <title>Multicomponent nature underlies the extraordinary mechanical properties of spider dragline silk.</title>
        <authorList>
            <person name="Kono N."/>
            <person name="Nakamura H."/>
            <person name="Mori M."/>
            <person name="Yoshida Y."/>
            <person name="Ohtoshi R."/>
            <person name="Malay A.D."/>
            <person name="Moran D.A.P."/>
            <person name="Tomita M."/>
            <person name="Numata K."/>
            <person name="Arakawa K."/>
        </authorList>
    </citation>
    <scope>NUCLEOTIDE SEQUENCE</scope>
</reference>
<gene>
    <name evidence="1" type="ORF">NPIL_390701</name>
</gene>
<dbReference type="EMBL" id="BMAW01041546">
    <property type="protein sequence ID" value="GFS29284.1"/>
    <property type="molecule type" value="Genomic_DNA"/>
</dbReference>
<proteinExistence type="predicted"/>
<name>A0A8X6J2T5_NEPPI</name>
<evidence type="ECO:0000313" key="1">
    <source>
        <dbReference type="EMBL" id="GFS29284.1"/>
    </source>
</evidence>